<keyword evidence="3" id="KW-0687">Ribonucleoprotein</keyword>
<evidence type="ECO:0000256" key="1">
    <source>
        <dbReference type="ARBA" id="ARBA00007926"/>
    </source>
</evidence>
<dbReference type="OrthoDB" id="338850at2759"/>
<dbReference type="GeneID" id="92365512"/>
<dbReference type="InterPro" id="IPR002672">
    <property type="entry name" value="Ribosomal_eL28"/>
</dbReference>
<keyword evidence="2" id="KW-0689">Ribosomal protein</keyword>
<dbReference type="AlphaFoldDB" id="A0A1J4MGK6"/>
<accession>A0A1J4MGK6</accession>
<evidence type="ECO:0000259" key="4">
    <source>
        <dbReference type="Pfam" id="PF01778"/>
    </source>
</evidence>
<dbReference type="EMBL" id="LRBS01000118">
    <property type="protein sequence ID" value="OII71989.1"/>
    <property type="molecule type" value="Genomic_DNA"/>
</dbReference>
<gene>
    <name evidence="5" type="ORF">cand_013270</name>
</gene>
<dbReference type="GO" id="GO:0005840">
    <property type="term" value="C:ribosome"/>
    <property type="evidence" value="ECO:0007669"/>
    <property type="project" value="UniProtKB-KW"/>
</dbReference>
<dbReference type="RefSeq" id="XP_067066886.1">
    <property type="nucleotide sequence ID" value="XM_067211563.1"/>
</dbReference>
<sequence length="127" mass="14521">MFPSEVIWQCVKKNSSFIYKSSGFTFTCEPYNIAAINSLKYSGLANRNALGLDVKVNPNNQLIKKVQITKKKTGTRSTRRPNRLVTTIKLSTDPRQVKEKIENAFSHRRDLVKTAKQKYKKILGIKC</sequence>
<organism evidence="5 6">
    <name type="scientific">Cryptosporidium andersoni</name>
    <dbReference type="NCBI Taxonomy" id="117008"/>
    <lineage>
        <taxon>Eukaryota</taxon>
        <taxon>Sar</taxon>
        <taxon>Alveolata</taxon>
        <taxon>Apicomplexa</taxon>
        <taxon>Conoidasida</taxon>
        <taxon>Coccidia</taxon>
        <taxon>Eucoccidiorida</taxon>
        <taxon>Eimeriorina</taxon>
        <taxon>Cryptosporidiidae</taxon>
        <taxon>Cryptosporidium</taxon>
    </lineage>
</organism>
<protein>
    <recommendedName>
        <fullName evidence="4">Ribosomal eL28/Mak16 domain-containing protein</fullName>
    </recommendedName>
</protein>
<proteinExistence type="inferred from homology"/>
<reference evidence="5 6" key="1">
    <citation type="submission" date="2016-10" db="EMBL/GenBank/DDBJ databases">
        <title>Reductive evolution of mitochondrial metabolism and differential evolution of invasion-related proteins in Cryptosporidium.</title>
        <authorList>
            <person name="Liu S."/>
            <person name="Roellig D.M."/>
            <person name="Guo Y."/>
            <person name="Li N."/>
            <person name="Frace M.A."/>
            <person name="Tang K."/>
            <person name="Zhang L."/>
            <person name="Feng Y."/>
            <person name="Xiao L."/>
        </authorList>
    </citation>
    <scope>NUCLEOTIDE SEQUENCE [LARGE SCALE GENOMIC DNA]</scope>
    <source>
        <strain evidence="5">30847</strain>
    </source>
</reference>
<dbReference type="Gene3D" id="3.30.390.110">
    <property type="match status" value="1"/>
</dbReference>
<evidence type="ECO:0000313" key="6">
    <source>
        <dbReference type="Proteomes" id="UP000186804"/>
    </source>
</evidence>
<dbReference type="Pfam" id="PF01778">
    <property type="entry name" value="Ribosomal_L28e"/>
    <property type="match status" value="1"/>
</dbReference>
<keyword evidence="6" id="KW-1185">Reference proteome</keyword>
<dbReference type="GO" id="GO:0006412">
    <property type="term" value="P:translation"/>
    <property type="evidence" value="ECO:0007669"/>
    <property type="project" value="InterPro"/>
</dbReference>
<dbReference type="PANTHER" id="PTHR10544">
    <property type="entry name" value="60S RIBOSOMAL PROTEIN L28"/>
    <property type="match status" value="1"/>
</dbReference>
<evidence type="ECO:0000313" key="5">
    <source>
        <dbReference type="EMBL" id="OII71989.1"/>
    </source>
</evidence>
<name>A0A1J4MGK6_9CRYT</name>
<feature type="domain" description="Ribosomal eL28/Mak16" evidence="4">
    <location>
        <begin position="6"/>
        <end position="123"/>
    </location>
</feature>
<comment type="similarity">
    <text evidence="1">Belongs to the eukaryotic ribosomal protein eL28 family.</text>
</comment>
<dbReference type="InterPro" id="IPR029004">
    <property type="entry name" value="Ribosomal_eL28/Mak16"/>
</dbReference>
<comment type="caution">
    <text evidence="5">The sequence shown here is derived from an EMBL/GenBank/DDBJ whole genome shotgun (WGS) entry which is preliminary data.</text>
</comment>
<dbReference type="Proteomes" id="UP000186804">
    <property type="component" value="Unassembled WGS sequence"/>
</dbReference>
<dbReference type="GO" id="GO:1990904">
    <property type="term" value="C:ribonucleoprotein complex"/>
    <property type="evidence" value="ECO:0007669"/>
    <property type="project" value="UniProtKB-KW"/>
</dbReference>
<evidence type="ECO:0000256" key="2">
    <source>
        <dbReference type="ARBA" id="ARBA00022980"/>
    </source>
</evidence>
<dbReference type="GO" id="GO:0003735">
    <property type="term" value="F:structural constituent of ribosome"/>
    <property type="evidence" value="ECO:0007669"/>
    <property type="project" value="InterPro"/>
</dbReference>
<evidence type="ECO:0000256" key="3">
    <source>
        <dbReference type="ARBA" id="ARBA00023274"/>
    </source>
</evidence>
<dbReference type="VEuPathDB" id="CryptoDB:cand_013270"/>